<evidence type="ECO:0000256" key="9">
    <source>
        <dbReference type="ARBA" id="ARBA00031306"/>
    </source>
</evidence>
<evidence type="ECO:0000256" key="3">
    <source>
        <dbReference type="ARBA" id="ARBA00016337"/>
    </source>
</evidence>
<accession>A0A5M3W936</accession>
<evidence type="ECO:0000256" key="7">
    <source>
        <dbReference type="ARBA" id="ARBA00022827"/>
    </source>
</evidence>
<evidence type="ECO:0000256" key="6">
    <source>
        <dbReference type="ARBA" id="ARBA00022723"/>
    </source>
</evidence>
<dbReference type="EMBL" id="BLAD01000071">
    <property type="protein sequence ID" value="GES03693.1"/>
    <property type="molecule type" value="Genomic_DNA"/>
</dbReference>
<evidence type="ECO:0000256" key="1">
    <source>
        <dbReference type="ARBA" id="ARBA00001946"/>
    </source>
</evidence>
<organism evidence="11 12">
    <name type="scientific">Acrocarpospora corrugata</name>
    <dbReference type="NCBI Taxonomy" id="35763"/>
    <lineage>
        <taxon>Bacteria</taxon>
        <taxon>Bacillati</taxon>
        <taxon>Actinomycetota</taxon>
        <taxon>Actinomycetes</taxon>
        <taxon>Streptosporangiales</taxon>
        <taxon>Streptosporangiaceae</taxon>
        <taxon>Acrocarpospora</taxon>
    </lineage>
</organism>
<comment type="cofactor">
    <cofactor evidence="1">
        <name>Mg(2+)</name>
        <dbReference type="ChEBI" id="CHEBI:18420"/>
    </cofactor>
</comment>
<keyword evidence="4" id="KW-0285">Flavoprotein</keyword>
<dbReference type="OrthoDB" id="9778595at2"/>
<dbReference type="EC" id="2.7.1.180" evidence="2"/>
<comment type="catalytic activity">
    <reaction evidence="10">
        <text>L-threonyl-[protein] + FAD = FMN-L-threonyl-[protein] + AMP + H(+)</text>
        <dbReference type="Rhea" id="RHEA:36847"/>
        <dbReference type="Rhea" id="RHEA-COMP:11060"/>
        <dbReference type="Rhea" id="RHEA-COMP:11061"/>
        <dbReference type="ChEBI" id="CHEBI:15378"/>
        <dbReference type="ChEBI" id="CHEBI:30013"/>
        <dbReference type="ChEBI" id="CHEBI:57692"/>
        <dbReference type="ChEBI" id="CHEBI:74257"/>
        <dbReference type="ChEBI" id="CHEBI:456215"/>
        <dbReference type="EC" id="2.7.1.180"/>
    </reaction>
</comment>
<dbReference type="Gene3D" id="3.10.520.10">
    <property type="entry name" value="ApbE-like domains"/>
    <property type="match status" value="2"/>
</dbReference>
<dbReference type="GO" id="GO:0046872">
    <property type="term" value="F:metal ion binding"/>
    <property type="evidence" value="ECO:0007669"/>
    <property type="project" value="UniProtKB-KW"/>
</dbReference>
<evidence type="ECO:0000256" key="8">
    <source>
        <dbReference type="ARBA" id="ARBA00022842"/>
    </source>
</evidence>
<dbReference type="PANTHER" id="PTHR30040:SF2">
    <property type="entry name" value="FAD:PROTEIN FMN TRANSFERASE"/>
    <property type="match status" value="1"/>
</dbReference>
<comment type="caution">
    <text evidence="11">The sequence shown here is derived from an EMBL/GenBank/DDBJ whole genome shotgun (WGS) entry which is preliminary data.</text>
</comment>
<keyword evidence="6" id="KW-0479">Metal-binding</keyword>
<dbReference type="Proteomes" id="UP000334990">
    <property type="component" value="Unassembled WGS sequence"/>
</dbReference>
<gene>
    <name evidence="11" type="primary">apbE</name>
    <name evidence="11" type="ORF">Acor_57590</name>
</gene>
<evidence type="ECO:0000313" key="11">
    <source>
        <dbReference type="EMBL" id="GES03693.1"/>
    </source>
</evidence>
<evidence type="ECO:0000256" key="10">
    <source>
        <dbReference type="ARBA" id="ARBA00048540"/>
    </source>
</evidence>
<evidence type="ECO:0000256" key="2">
    <source>
        <dbReference type="ARBA" id="ARBA00011955"/>
    </source>
</evidence>
<protein>
    <recommendedName>
        <fullName evidence="3">FAD:protein FMN transferase</fullName>
        <ecNumber evidence="2">2.7.1.180</ecNumber>
    </recommendedName>
    <alternativeName>
        <fullName evidence="9">Flavin transferase</fullName>
    </alternativeName>
</protein>
<dbReference type="SUPFAM" id="SSF143631">
    <property type="entry name" value="ApbE-like"/>
    <property type="match status" value="1"/>
</dbReference>
<dbReference type="AlphaFoldDB" id="A0A5M3W936"/>
<evidence type="ECO:0000256" key="4">
    <source>
        <dbReference type="ARBA" id="ARBA00022630"/>
    </source>
</evidence>
<name>A0A5M3W936_9ACTN</name>
<dbReference type="GO" id="GO:0016740">
    <property type="term" value="F:transferase activity"/>
    <property type="evidence" value="ECO:0007669"/>
    <property type="project" value="UniProtKB-KW"/>
</dbReference>
<proteinExistence type="predicted"/>
<dbReference type="InterPro" id="IPR003374">
    <property type="entry name" value="ApbE-like_sf"/>
</dbReference>
<keyword evidence="8" id="KW-0460">Magnesium</keyword>
<evidence type="ECO:0000256" key="5">
    <source>
        <dbReference type="ARBA" id="ARBA00022679"/>
    </source>
</evidence>
<evidence type="ECO:0000313" key="12">
    <source>
        <dbReference type="Proteomes" id="UP000334990"/>
    </source>
</evidence>
<dbReference type="PANTHER" id="PTHR30040">
    <property type="entry name" value="THIAMINE BIOSYNTHESIS LIPOPROTEIN APBE"/>
    <property type="match status" value="1"/>
</dbReference>
<keyword evidence="12" id="KW-1185">Reference proteome</keyword>
<dbReference type="RefSeq" id="WP_155339833.1">
    <property type="nucleotide sequence ID" value="NZ_BAAABN010000007.1"/>
</dbReference>
<sequence length="271" mass="29104">MNINEGQAHRSARFPGAHRVEMVMGTPVGIDIRTALPQRELRPLLDDAFTWLRWVDETFDGSRSTSQVSRLARDEISLTECAPELAEVLKRRSELRASIGKEPAPAGYVKGWAVERVSRALAAAGAVDHCVSAGGDVRVRGSARPGVPWRIGVRDPIRSAKERLRGLRDESSHAVRTVLFAHDLAVATFDRPDRSSGIAGVTVVGPDLADAGAYAAALYAMGPARARRIARTLALPKDTQATPYDVLILTSDGEAVTTPGFLAYAPESMAG</sequence>
<keyword evidence="7" id="KW-0274">FAD</keyword>
<dbReference type="Pfam" id="PF02424">
    <property type="entry name" value="ApbE"/>
    <property type="match status" value="1"/>
</dbReference>
<dbReference type="InterPro" id="IPR024932">
    <property type="entry name" value="ApbE"/>
</dbReference>
<reference evidence="11 12" key="1">
    <citation type="submission" date="2019-10" db="EMBL/GenBank/DDBJ databases">
        <title>Whole genome shotgun sequence of Acrocarpospora corrugata NBRC 13972.</title>
        <authorList>
            <person name="Ichikawa N."/>
            <person name="Kimura A."/>
            <person name="Kitahashi Y."/>
            <person name="Komaki H."/>
            <person name="Oguchi A."/>
        </authorList>
    </citation>
    <scope>NUCLEOTIDE SEQUENCE [LARGE SCALE GENOMIC DNA]</scope>
    <source>
        <strain evidence="11 12">NBRC 13972</strain>
    </source>
</reference>
<keyword evidence="5 11" id="KW-0808">Transferase</keyword>